<dbReference type="PRINTS" id="PR00926">
    <property type="entry name" value="MITOCARRIER"/>
</dbReference>
<proteinExistence type="inferred from homology"/>
<dbReference type="GO" id="GO:0046872">
    <property type="term" value="F:metal ion binding"/>
    <property type="evidence" value="ECO:0007669"/>
    <property type="project" value="UniProtKB-KW"/>
</dbReference>
<comment type="similarity">
    <text evidence="3 15">Belongs to the mitochondrial carrier (TC 2.A.29) family.</text>
</comment>
<evidence type="ECO:0000256" key="9">
    <source>
        <dbReference type="ARBA" id="ARBA00022792"/>
    </source>
</evidence>
<dbReference type="FunFam" id="1.50.40.10:FF:000016">
    <property type="entry name" value="Solute carrier family 25 member 23"/>
    <property type="match status" value="1"/>
</dbReference>
<dbReference type="PANTHER" id="PTHR24089">
    <property type="entry name" value="SOLUTE CARRIER FAMILY 25"/>
    <property type="match status" value="1"/>
</dbReference>
<reference evidence="16" key="1">
    <citation type="journal article" date="2020" name="Stud. Mycol.">
        <title>101 Dothideomycetes genomes: a test case for predicting lifestyles and emergence of pathogens.</title>
        <authorList>
            <person name="Haridas S."/>
            <person name="Albert R."/>
            <person name="Binder M."/>
            <person name="Bloem J."/>
            <person name="Labutti K."/>
            <person name="Salamov A."/>
            <person name="Andreopoulos B."/>
            <person name="Baker S."/>
            <person name="Barry K."/>
            <person name="Bills G."/>
            <person name="Bluhm B."/>
            <person name="Cannon C."/>
            <person name="Castanera R."/>
            <person name="Culley D."/>
            <person name="Daum C."/>
            <person name="Ezra D."/>
            <person name="Gonzalez J."/>
            <person name="Henrissat B."/>
            <person name="Kuo A."/>
            <person name="Liang C."/>
            <person name="Lipzen A."/>
            <person name="Lutzoni F."/>
            <person name="Magnuson J."/>
            <person name="Mondo S."/>
            <person name="Nolan M."/>
            <person name="Ohm R."/>
            <person name="Pangilinan J."/>
            <person name="Park H.-J."/>
            <person name="Ramirez L."/>
            <person name="Alfaro M."/>
            <person name="Sun H."/>
            <person name="Tritt A."/>
            <person name="Yoshinaga Y."/>
            <person name="Zwiers L.-H."/>
            <person name="Turgeon B."/>
            <person name="Goodwin S."/>
            <person name="Spatafora J."/>
            <person name="Crous P."/>
            <person name="Grigoriev I."/>
        </authorList>
    </citation>
    <scope>NUCLEOTIDE SEQUENCE</scope>
    <source>
        <strain evidence="16">CBS 113389</strain>
    </source>
</reference>
<gene>
    <name evidence="16" type="ORF">BDY17DRAFT_306287</name>
</gene>
<keyword evidence="7" id="KW-0479">Metal-binding</keyword>
<keyword evidence="11" id="KW-1133">Transmembrane helix</keyword>
<evidence type="ECO:0000256" key="8">
    <source>
        <dbReference type="ARBA" id="ARBA00022737"/>
    </source>
</evidence>
<keyword evidence="13 14" id="KW-0472">Membrane</keyword>
<dbReference type="RefSeq" id="XP_033585025.1">
    <property type="nucleotide sequence ID" value="XM_033735018.1"/>
</dbReference>
<keyword evidence="5 15" id="KW-0813">Transport</keyword>
<evidence type="ECO:0000256" key="14">
    <source>
        <dbReference type="PROSITE-ProRule" id="PRU00282"/>
    </source>
</evidence>
<evidence type="ECO:0000256" key="10">
    <source>
        <dbReference type="ARBA" id="ARBA00022837"/>
    </source>
</evidence>
<evidence type="ECO:0000256" key="6">
    <source>
        <dbReference type="ARBA" id="ARBA00022692"/>
    </source>
</evidence>
<dbReference type="EMBL" id="MU001651">
    <property type="protein sequence ID" value="KAF2478455.1"/>
    <property type="molecule type" value="Genomic_DNA"/>
</dbReference>
<evidence type="ECO:0000256" key="7">
    <source>
        <dbReference type="ARBA" id="ARBA00022723"/>
    </source>
</evidence>
<dbReference type="GO" id="GO:0055085">
    <property type="term" value="P:transmembrane transport"/>
    <property type="evidence" value="ECO:0007669"/>
    <property type="project" value="InterPro"/>
</dbReference>
<evidence type="ECO:0000256" key="15">
    <source>
        <dbReference type="RuleBase" id="RU000488"/>
    </source>
</evidence>
<sequence length="351" mass="38492">MAAARHADDRSLFHMHSRIVGVNAHGDGHVNEATYRNVGSFVAGGVASMTSRTVTAPVDRLKIYLISKTTSKSPTWQHLRQGAPGRAVLSAGARFAQASREIWNAGGVRSLWAGNALNIVKMFPEGAIKFGVYEATRRFFAVWEGVDGPSEISVWAQTASGGTGGVAAQLAAYPFDTLRFRMQCNSQRGGEYGHRLLKQTAQQMWRSGGYRAYFRGLIWGLVGQFPYSAIDLSTYEYTRRWWFRRNTAKGIEEDDARPGAVATAAIGGFSGALGASMVWPLNLLRTRLQTSGTIINPKIYTSIMDVARRTISEEGFRGLWKGMLPNLIKVVPSVAVTYMVYDKGRQALGIS</sequence>
<evidence type="ECO:0000256" key="11">
    <source>
        <dbReference type="ARBA" id="ARBA00022989"/>
    </source>
</evidence>
<keyword evidence="9" id="KW-0999">Mitochondrion inner membrane</keyword>
<evidence type="ECO:0000256" key="4">
    <source>
        <dbReference type="ARBA" id="ARBA00021935"/>
    </source>
</evidence>
<dbReference type="GO" id="GO:0005743">
    <property type="term" value="C:mitochondrial inner membrane"/>
    <property type="evidence" value="ECO:0007669"/>
    <property type="project" value="UniProtKB-SubCell"/>
</dbReference>
<evidence type="ECO:0000256" key="2">
    <source>
        <dbReference type="ARBA" id="ARBA00004448"/>
    </source>
</evidence>
<evidence type="ECO:0000313" key="16">
    <source>
        <dbReference type="EMBL" id="KAF2478455.1"/>
    </source>
</evidence>
<dbReference type="Proteomes" id="UP000799767">
    <property type="component" value="Unassembled WGS sequence"/>
</dbReference>
<feature type="repeat" description="Solcar" evidence="14">
    <location>
        <begin position="152"/>
        <end position="241"/>
    </location>
</feature>
<evidence type="ECO:0000256" key="13">
    <source>
        <dbReference type="ARBA" id="ARBA00023136"/>
    </source>
</evidence>
<keyword evidence="10" id="KW-0106">Calcium</keyword>
<evidence type="ECO:0000313" key="17">
    <source>
        <dbReference type="Proteomes" id="UP000799767"/>
    </source>
</evidence>
<evidence type="ECO:0000256" key="5">
    <source>
        <dbReference type="ARBA" id="ARBA00022448"/>
    </source>
</evidence>
<keyword evidence="8" id="KW-0677">Repeat</keyword>
<evidence type="ECO:0000256" key="3">
    <source>
        <dbReference type="ARBA" id="ARBA00006375"/>
    </source>
</evidence>
<keyword evidence="17" id="KW-1185">Reference proteome</keyword>
<dbReference type="OrthoDB" id="270584at2759"/>
<comment type="function">
    <text evidence="1">Mitochondrial transporter that mediates uptake of thiamine pyrophosphate (ThPP) into mitochondria.</text>
</comment>
<name>A0A6A6PEU8_9PEZI</name>
<evidence type="ECO:0000256" key="12">
    <source>
        <dbReference type="ARBA" id="ARBA00023128"/>
    </source>
</evidence>
<dbReference type="PROSITE" id="PS50920">
    <property type="entry name" value="SOLCAR"/>
    <property type="match status" value="3"/>
</dbReference>
<dbReference type="InterPro" id="IPR002067">
    <property type="entry name" value="MCP"/>
</dbReference>
<dbReference type="InterPro" id="IPR023395">
    <property type="entry name" value="MCP_dom_sf"/>
</dbReference>
<keyword evidence="12" id="KW-0496">Mitochondrion</keyword>
<dbReference type="GeneID" id="54476020"/>
<dbReference type="Pfam" id="PF00153">
    <property type="entry name" value="Mito_carr"/>
    <property type="match status" value="3"/>
</dbReference>
<keyword evidence="6 14" id="KW-0812">Transmembrane</keyword>
<accession>A0A6A6PEU8</accession>
<dbReference type="SUPFAM" id="SSF103506">
    <property type="entry name" value="Mitochondrial carrier"/>
    <property type="match status" value="1"/>
</dbReference>
<feature type="repeat" description="Solcar" evidence="14">
    <location>
        <begin position="35"/>
        <end position="139"/>
    </location>
</feature>
<dbReference type="AlphaFoldDB" id="A0A6A6PEU8"/>
<dbReference type="Gene3D" id="1.50.40.10">
    <property type="entry name" value="Mitochondrial carrier domain"/>
    <property type="match status" value="1"/>
</dbReference>
<organism evidence="16 17">
    <name type="scientific">Neohortaea acidophila</name>
    <dbReference type="NCBI Taxonomy" id="245834"/>
    <lineage>
        <taxon>Eukaryota</taxon>
        <taxon>Fungi</taxon>
        <taxon>Dikarya</taxon>
        <taxon>Ascomycota</taxon>
        <taxon>Pezizomycotina</taxon>
        <taxon>Dothideomycetes</taxon>
        <taxon>Dothideomycetidae</taxon>
        <taxon>Mycosphaerellales</taxon>
        <taxon>Teratosphaeriaceae</taxon>
        <taxon>Neohortaea</taxon>
    </lineage>
</organism>
<feature type="repeat" description="Solcar" evidence="14">
    <location>
        <begin position="258"/>
        <end position="347"/>
    </location>
</feature>
<comment type="subcellular location">
    <subcellularLocation>
        <location evidence="2">Mitochondrion inner membrane</location>
        <topology evidence="2">Multi-pass membrane protein</topology>
    </subcellularLocation>
</comment>
<protein>
    <recommendedName>
        <fullName evidence="4">Mitochondrial thiamine pyrophosphate carrier 1</fullName>
    </recommendedName>
</protein>
<dbReference type="InterPro" id="IPR018108">
    <property type="entry name" value="MCP_transmembrane"/>
</dbReference>
<evidence type="ECO:0000256" key="1">
    <source>
        <dbReference type="ARBA" id="ARBA00002238"/>
    </source>
</evidence>